<organism evidence="4 5">
    <name type="scientific">Tilletia horrida</name>
    <dbReference type="NCBI Taxonomy" id="155126"/>
    <lineage>
        <taxon>Eukaryota</taxon>
        <taxon>Fungi</taxon>
        <taxon>Dikarya</taxon>
        <taxon>Basidiomycota</taxon>
        <taxon>Ustilaginomycotina</taxon>
        <taxon>Exobasidiomycetes</taxon>
        <taxon>Tilletiales</taxon>
        <taxon>Tilletiaceae</taxon>
        <taxon>Tilletia</taxon>
    </lineage>
</organism>
<dbReference type="InterPro" id="IPR045250">
    <property type="entry name" value="p23-like"/>
</dbReference>
<feature type="compositionally biased region" description="Low complexity" evidence="2">
    <location>
        <begin position="220"/>
        <end position="240"/>
    </location>
</feature>
<dbReference type="PROSITE" id="PS51203">
    <property type="entry name" value="CS"/>
    <property type="match status" value="1"/>
</dbReference>
<feature type="domain" description="CS" evidence="3">
    <location>
        <begin position="6"/>
        <end position="112"/>
    </location>
</feature>
<keyword evidence="5" id="KW-1185">Reference proteome</keyword>
<dbReference type="EMBL" id="JAPDMQ010000125">
    <property type="protein sequence ID" value="KAK0534015.1"/>
    <property type="molecule type" value="Genomic_DNA"/>
</dbReference>
<feature type="compositionally biased region" description="Basic and acidic residues" evidence="2">
    <location>
        <begin position="243"/>
        <end position="252"/>
    </location>
</feature>
<accession>A0AAN6GCJ0</accession>
<comment type="caution">
    <text evidence="4">The sequence shown here is derived from an EMBL/GenBank/DDBJ whole genome shotgun (WGS) entry which is preliminary data.</text>
</comment>
<dbReference type="CDD" id="cd06465">
    <property type="entry name" value="p23_hB-ind1_like"/>
    <property type="match status" value="1"/>
</dbReference>
<dbReference type="SUPFAM" id="SSF49764">
    <property type="entry name" value="HSP20-like chaperones"/>
    <property type="match status" value="1"/>
</dbReference>
<evidence type="ECO:0000313" key="4">
    <source>
        <dbReference type="EMBL" id="KAK0534015.1"/>
    </source>
</evidence>
<dbReference type="Proteomes" id="UP001176521">
    <property type="component" value="Unassembled WGS sequence"/>
</dbReference>
<dbReference type="AlphaFoldDB" id="A0AAN6GCJ0"/>
<proteinExistence type="inferred from homology"/>
<name>A0AAN6GCJ0_9BASI</name>
<protein>
    <submittedName>
        <fullName evidence="4">P23 chaperone protein wos2</fullName>
    </submittedName>
</protein>
<dbReference type="GO" id="GO:0005634">
    <property type="term" value="C:nucleus"/>
    <property type="evidence" value="ECO:0007669"/>
    <property type="project" value="TreeGrafter"/>
</dbReference>
<dbReference type="GO" id="GO:0006457">
    <property type="term" value="P:protein folding"/>
    <property type="evidence" value="ECO:0007669"/>
    <property type="project" value="TreeGrafter"/>
</dbReference>
<dbReference type="PANTHER" id="PTHR22932">
    <property type="entry name" value="TELOMERASE-BINDING PROTEIN P23 HSP90 CO-CHAPERONE"/>
    <property type="match status" value="1"/>
</dbReference>
<sequence length="252" mass="26208">MPAATTIAPEVLWAQRSHPADAERNVVMLTINAPNLPPSPATKLDLSATGLKFEAEVPEDKAKGIEGKHYAFQLDFYEEIDVENSKQHQNAKQVYLVLRKAKAQEEFWPRLTKEKVKLHFVKTDFDKWVDEDEQDGEAAALDDPMGMGGFGGGAGGLGGMDPAAMGLGGLGGLGGGLGGGEMDLQKMLANMGGAGGPGGFNFDDDDEEDGEGEGEEGEGADASAGGAGAEAESAEAAAPAVESKLKDVESVD</sequence>
<dbReference type="GO" id="GO:0005829">
    <property type="term" value="C:cytosol"/>
    <property type="evidence" value="ECO:0007669"/>
    <property type="project" value="TreeGrafter"/>
</dbReference>
<dbReference type="FunFam" id="2.60.40.790:FF:000013">
    <property type="entry name" value="Very-long-chain (3R)-3-hydroxyacyl-CoA dehydratase"/>
    <property type="match status" value="1"/>
</dbReference>
<comment type="similarity">
    <text evidence="1">Belongs to the p23/wos2 family.</text>
</comment>
<feature type="compositionally biased region" description="Acidic residues" evidence="2">
    <location>
        <begin position="202"/>
        <end position="219"/>
    </location>
</feature>
<dbReference type="Gene3D" id="2.60.40.790">
    <property type="match status" value="1"/>
</dbReference>
<evidence type="ECO:0000256" key="1">
    <source>
        <dbReference type="ARBA" id="ARBA00025733"/>
    </source>
</evidence>
<dbReference type="PANTHER" id="PTHR22932:SF1">
    <property type="entry name" value="CO-CHAPERONE PROTEIN DAF-41"/>
    <property type="match status" value="1"/>
</dbReference>
<gene>
    <name evidence="4" type="primary">wos2</name>
    <name evidence="4" type="ORF">OC842_002788</name>
</gene>
<dbReference type="GO" id="GO:0051879">
    <property type="term" value="F:Hsp90 protein binding"/>
    <property type="evidence" value="ECO:0007669"/>
    <property type="project" value="InterPro"/>
</dbReference>
<feature type="region of interest" description="Disordered" evidence="2">
    <location>
        <begin position="195"/>
        <end position="252"/>
    </location>
</feature>
<reference evidence="4" key="1">
    <citation type="journal article" date="2023" name="PhytoFront">
        <title>Draft Genome Resources of Seven Strains of Tilletia horrida, Causal Agent of Kernel Smut of Rice.</title>
        <authorList>
            <person name="Khanal S."/>
            <person name="Antony Babu S."/>
            <person name="Zhou X.G."/>
        </authorList>
    </citation>
    <scope>NUCLEOTIDE SEQUENCE</scope>
    <source>
        <strain evidence="4">TX3</strain>
    </source>
</reference>
<dbReference type="InterPro" id="IPR008978">
    <property type="entry name" value="HSP20-like_chaperone"/>
</dbReference>
<dbReference type="InterPro" id="IPR007052">
    <property type="entry name" value="CS_dom"/>
</dbReference>
<evidence type="ECO:0000313" key="5">
    <source>
        <dbReference type="Proteomes" id="UP001176521"/>
    </source>
</evidence>
<evidence type="ECO:0000256" key="2">
    <source>
        <dbReference type="SAM" id="MobiDB-lite"/>
    </source>
</evidence>
<evidence type="ECO:0000259" key="3">
    <source>
        <dbReference type="PROSITE" id="PS51203"/>
    </source>
</evidence>
<dbReference type="GO" id="GO:0051087">
    <property type="term" value="F:protein-folding chaperone binding"/>
    <property type="evidence" value="ECO:0007669"/>
    <property type="project" value="TreeGrafter"/>
</dbReference>
<dbReference type="GO" id="GO:0051131">
    <property type="term" value="P:chaperone-mediated protein complex assembly"/>
    <property type="evidence" value="ECO:0007669"/>
    <property type="project" value="TreeGrafter"/>
</dbReference>